<evidence type="ECO:0000256" key="2">
    <source>
        <dbReference type="ARBA" id="ARBA00005700"/>
    </source>
</evidence>
<evidence type="ECO:0000256" key="6">
    <source>
        <dbReference type="ARBA" id="ARBA00022741"/>
    </source>
</evidence>
<dbReference type="STRING" id="647171.MetfoDRAFT_0955"/>
<evidence type="ECO:0000256" key="3">
    <source>
        <dbReference type="ARBA" id="ARBA00014333"/>
    </source>
</evidence>
<dbReference type="NCBIfam" id="TIGR02578">
    <property type="entry name" value="cas_TM1811_Csm1"/>
    <property type="match status" value="1"/>
</dbReference>
<evidence type="ECO:0000313" key="15">
    <source>
        <dbReference type="Proteomes" id="UP000003706"/>
    </source>
</evidence>
<dbReference type="GO" id="GO:0016740">
    <property type="term" value="F:transferase activity"/>
    <property type="evidence" value="ECO:0007669"/>
    <property type="project" value="UniProtKB-KW"/>
</dbReference>
<keyword evidence="5" id="KW-0540">Nuclease</keyword>
<keyword evidence="4" id="KW-0808">Transferase</keyword>
<keyword evidence="10" id="KW-0067">ATP-binding</keyword>
<name>H1KYT2_9EURY</name>
<dbReference type="EMBL" id="AGJL01000020">
    <property type="protein sequence ID" value="EHP86829.1"/>
    <property type="molecule type" value="Genomic_DNA"/>
</dbReference>
<dbReference type="InterPro" id="IPR054767">
    <property type="entry name" value="Cas10-Cmr2_palm2"/>
</dbReference>
<evidence type="ECO:0000256" key="10">
    <source>
        <dbReference type="ARBA" id="ARBA00022840"/>
    </source>
</evidence>
<dbReference type="Pfam" id="PF01966">
    <property type="entry name" value="HD"/>
    <property type="match status" value="1"/>
</dbReference>
<keyword evidence="8" id="KW-0378">Hydrolase</keyword>
<proteinExistence type="inferred from homology"/>
<dbReference type="Pfam" id="PF18211">
    <property type="entry name" value="Csm1_B"/>
    <property type="match status" value="1"/>
</dbReference>
<evidence type="ECO:0000256" key="9">
    <source>
        <dbReference type="ARBA" id="ARBA00022839"/>
    </source>
</evidence>
<evidence type="ECO:0000259" key="13">
    <source>
        <dbReference type="PROSITE" id="PS50887"/>
    </source>
</evidence>
<evidence type="ECO:0000313" key="14">
    <source>
        <dbReference type="EMBL" id="EHP86829.1"/>
    </source>
</evidence>
<evidence type="ECO:0000256" key="1">
    <source>
        <dbReference type="ARBA" id="ARBA00001968"/>
    </source>
</evidence>
<dbReference type="InterPro" id="IPR043128">
    <property type="entry name" value="Rev_trsase/Diguanyl_cyclase"/>
</dbReference>
<dbReference type="GO" id="GO:0004519">
    <property type="term" value="F:endonuclease activity"/>
    <property type="evidence" value="ECO:0007669"/>
    <property type="project" value="UniProtKB-KW"/>
</dbReference>
<dbReference type="Pfam" id="PF22335">
    <property type="entry name" value="Cas10-Cmr2_palm2"/>
    <property type="match status" value="1"/>
</dbReference>
<dbReference type="PATRIC" id="fig|647171.4.peg.937"/>
<evidence type="ECO:0000256" key="11">
    <source>
        <dbReference type="ARBA" id="ARBA00023118"/>
    </source>
</evidence>
<dbReference type="GO" id="GO:0051607">
    <property type="term" value="P:defense response to virus"/>
    <property type="evidence" value="ECO:0007669"/>
    <property type="project" value="UniProtKB-KW"/>
</dbReference>
<evidence type="ECO:0000256" key="12">
    <source>
        <dbReference type="ARBA" id="ARBA00032922"/>
    </source>
</evidence>
<evidence type="ECO:0000256" key="5">
    <source>
        <dbReference type="ARBA" id="ARBA00022722"/>
    </source>
</evidence>
<accession>H1KYT2</accession>
<reference evidence="14 15" key="1">
    <citation type="submission" date="2011-09" db="EMBL/GenBank/DDBJ databases">
        <title>The draft genome of Methanotorris formicicus Mc-S-70.</title>
        <authorList>
            <consortium name="US DOE Joint Genome Institute (JGI-PGF)"/>
            <person name="Lucas S."/>
            <person name="Han J."/>
            <person name="Lapidus A."/>
            <person name="Cheng J.-F."/>
            <person name="Goodwin L."/>
            <person name="Pitluck S."/>
            <person name="Peters L."/>
            <person name="Land M.L."/>
            <person name="Hauser L."/>
            <person name="Sieprawska-Lupa M."/>
            <person name="Takai K."/>
            <person name="Miyazaki J."/>
            <person name="Whitman W."/>
            <person name="Woyke T.J."/>
        </authorList>
    </citation>
    <scope>NUCLEOTIDE SEQUENCE [LARGE SCALE GENOMIC DNA]</scope>
    <source>
        <strain evidence="14 15">Mc-S-70</strain>
    </source>
</reference>
<dbReference type="GO" id="GO:0005524">
    <property type="term" value="F:ATP binding"/>
    <property type="evidence" value="ECO:0007669"/>
    <property type="project" value="UniProtKB-KW"/>
</dbReference>
<dbReference type="InterPro" id="IPR006674">
    <property type="entry name" value="HD_domain"/>
</dbReference>
<dbReference type="Gene3D" id="3.30.70.270">
    <property type="match status" value="1"/>
</dbReference>
<keyword evidence="15" id="KW-1185">Reference proteome</keyword>
<dbReference type="SUPFAM" id="SSF109604">
    <property type="entry name" value="HD-domain/PDEase-like"/>
    <property type="match status" value="1"/>
</dbReference>
<evidence type="ECO:0000256" key="7">
    <source>
        <dbReference type="ARBA" id="ARBA00022759"/>
    </source>
</evidence>
<organism evidence="14 15">
    <name type="scientific">Methanotorris formicicus Mc-S-70</name>
    <dbReference type="NCBI Taxonomy" id="647171"/>
    <lineage>
        <taxon>Archaea</taxon>
        <taxon>Methanobacteriati</taxon>
        <taxon>Methanobacteriota</taxon>
        <taxon>Methanomada group</taxon>
        <taxon>Methanococci</taxon>
        <taxon>Methanococcales</taxon>
        <taxon>Methanocaldococcaceae</taxon>
        <taxon>Methanotorris</taxon>
    </lineage>
</organism>
<dbReference type="CDD" id="cd09680">
    <property type="entry name" value="Cas10_III"/>
    <property type="match status" value="1"/>
</dbReference>
<evidence type="ECO:0000256" key="4">
    <source>
        <dbReference type="ARBA" id="ARBA00022679"/>
    </source>
</evidence>
<dbReference type="PANTHER" id="PTHR36528:SF1">
    <property type="entry name" value="CRISPR SYSTEM SINGLE-STRAND-SPECIFIC DEOXYRIBONUCLEASE CAS10_CSM1 (SUBTYPE III-A)"/>
    <property type="match status" value="1"/>
</dbReference>
<dbReference type="GO" id="GO:0004527">
    <property type="term" value="F:exonuclease activity"/>
    <property type="evidence" value="ECO:0007669"/>
    <property type="project" value="UniProtKB-KW"/>
</dbReference>
<keyword evidence="9" id="KW-0269">Exonuclease</keyword>
<feature type="domain" description="GGDEF" evidence="13">
    <location>
        <begin position="578"/>
        <end position="734"/>
    </location>
</feature>
<dbReference type="InterPro" id="IPR052117">
    <property type="entry name" value="Cas10/Csm1_subtype-III-A"/>
</dbReference>
<dbReference type="InterPro" id="IPR041062">
    <property type="entry name" value="Csm1_B"/>
</dbReference>
<gene>
    <name evidence="14" type="ORF">MetfoDRAFT_0955</name>
</gene>
<keyword evidence="7" id="KW-0255">Endonuclease</keyword>
<dbReference type="PROSITE" id="PS50887">
    <property type="entry name" value="GGDEF"/>
    <property type="match status" value="1"/>
</dbReference>
<comment type="caution">
    <text evidence="14">The sequence shown here is derived from an EMBL/GenBank/DDBJ whole genome shotgun (WGS) entry which is preliminary data.</text>
</comment>
<dbReference type="AlphaFoldDB" id="H1KYT2"/>
<protein>
    <recommendedName>
        <fullName evidence="3">CRISPR system single-strand-specific deoxyribonuclease Cas10/Csm1 (subtype III-A)</fullName>
    </recommendedName>
    <alternativeName>
        <fullName evidence="12">Cyclic oligoadenylate synthase</fullName>
    </alternativeName>
</protein>
<sequence length="894" mass="104788">MRDYEALKIGSLLHDIGKFIQRAKYNPKKKKHVDFGYEFLEGYLKDDNCKLNILKNLNDKDRDLVLDIIRRHHDQSINEGIIGIVRLADWLSSAERENTDEELSIPKDEQALLSVFELVDISDDKFYLKKIKEKKEELYGKGKKYNLKPLSIQDHVIFPYPSPNISYEDLHNSFMEELKKVNIDNFEKLYQLIQKYFWCIPSATNWRKGGSLPDISLFDHLKTTCAIASCLYKIYEKSECKGKYADAELTDDMLRELLKKIPLEKGKYKKGSNPAWEKYGLFSLIHGDISGIQNFIFKITSKYATKSLKGRSFYLDFLTEMIANHIIQNLDLPITNILFCGGGHFYILSYKVKDECIDEFEKEINEMLYGKFRIDLYITLGKADIKPYEFLSQSESNFSKKWREVGEITAKRKMRKFYYKIEDLSLFKPYGRCDENKICRACRGEFKRGICLYGEEGDKLCENCYSFVELIDFLKEFKDKGYISFNYKKPSKAKVEGEKKRKEITIKELPTLKDLFEKIKLENEEYNLPDNNGNLELPYKIWSIAFPLKDVGENNENKKEIKDFNELAEQAKERTGTNKIGILKMDVDNLGKVFTEGLGDFASISRMSTLSSMLTLFFTGYIPHLIETGKCEIKDKEVYYKDNVYLVYSGGDDTLIVGAWDVIWELAKEIRKKFKKFTCYNPNLSLSAGVVLVSPKFEFKKAVELADEELDDIAKDDEIIVPINGEKEVIKKNAVSIFGCPLSWDFEVYYDEESIKKFEDFYSIKHNKRIEIDKKIKEFVKKYNETELEECFEKAIREIGKKRVLHITQEVGDRLNRAIECKGEEFLINFPYYWRILYYLHRNYKKGKNNLDNNIKFLEDYVKEKISYGFKCRNIRFNDLKVSARIAELKNREG</sequence>
<dbReference type="RefSeq" id="WP_007044392.1">
    <property type="nucleotide sequence ID" value="NZ_AGJL01000020.1"/>
</dbReference>
<dbReference type="PANTHER" id="PTHR36528">
    <property type="entry name" value="CRISPR SYSTEM SINGLE-STRAND-SPECIFIC DEOXYRIBONUCLEASE CAS10/CSM1 (SUBTYPE III-A)"/>
    <property type="match status" value="1"/>
</dbReference>
<comment type="cofactor">
    <cofactor evidence="1">
        <name>a divalent metal cation</name>
        <dbReference type="ChEBI" id="CHEBI:60240"/>
    </cofactor>
</comment>
<dbReference type="InterPro" id="IPR000160">
    <property type="entry name" value="GGDEF_dom"/>
</dbReference>
<dbReference type="Proteomes" id="UP000003706">
    <property type="component" value="Unassembled WGS sequence"/>
</dbReference>
<comment type="similarity">
    <text evidence="2">Belongs to the CRISPR-associated Cas10/Csm1 family.</text>
</comment>
<dbReference type="InterPro" id="IPR013408">
    <property type="entry name" value="Cas10/Csm1"/>
</dbReference>
<dbReference type="Gene3D" id="1.10.3210.10">
    <property type="entry name" value="Hypothetical protein af1432"/>
    <property type="match status" value="1"/>
</dbReference>
<keyword evidence="6" id="KW-0547">Nucleotide-binding</keyword>
<keyword evidence="11" id="KW-0051">Antiviral defense</keyword>
<dbReference type="OrthoDB" id="57429at2157"/>
<evidence type="ECO:0000256" key="8">
    <source>
        <dbReference type="ARBA" id="ARBA00022801"/>
    </source>
</evidence>